<dbReference type="SUPFAM" id="SSF52540">
    <property type="entry name" value="P-loop containing nucleoside triphosphate hydrolases"/>
    <property type="match status" value="1"/>
</dbReference>
<dbReference type="PROSITE" id="PS51192">
    <property type="entry name" value="HELICASE_ATP_BIND_1"/>
    <property type="match status" value="1"/>
</dbReference>
<evidence type="ECO:0000256" key="12">
    <source>
        <dbReference type="ARBA" id="ARBA00023172"/>
    </source>
</evidence>
<dbReference type="InterPro" id="IPR027417">
    <property type="entry name" value="P-loop_NTPase"/>
</dbReference>
<keyword evidence="12" id="KW-0233">DNA recombination</keyword>
<keyword evidence="5" id="KW-0547">Nucleotide-binding</keyword>
<evidence type="ECO:0000256" key="4">
    <source>
        <dbReference type="ARBA" id="ARBA00022723"/>
    </source>
</evidence>
<dbReference type="PROSITE" id="PS50967">
    <property type="entry name" value="HRDC"/>
    <property type="match status" value="1"/>
</dbReference>
<dbReference type="SUPFAM" id="SSF46785">
    <property type="entry name" value="Winged helix' DNA-binding domain"/>
    <property type="match status" value="1"/>
</dbReference>
<comment type="cofactor">
    <cofactor evidence="2">
        <name>Zn(2+)</name>
        <dbReference type="ChEBI" id="CHEBI:29105"/>
    </cofactor>
</comment>
<dbReference type="GO" id="GO:0016787">
    <property type="term" value="F:hydrolase activity"/>
    <property type="evidence" value="ECO:0007669"/>
    <property type="project" value="UniProtKB-KW"/>
</dbReference>
<keyword evidence="10" id="KW-0067">ATP-binding</keyword>
<dbReference type="Pfam" id="PF16124">
    <property type="entry name" value="RecQ_Zn_bind"/>
    <property type="match status" value="1"/>
</dbReference>
<feature type="domain" description="HRDC" evidence="17">
    <location>
        <begin position="533"/>
        <end position="613"/>
    </location>
</feature>
<dbReference type="Pfam" id="PF00271">
    <property type="entry name" value="Helicase_C"/>
    <property type="match status" value="1"/>
</dbReference>
<dbReference type="GO" id="GO:0006281">
    <property type="term" value="P:DNA repair"/>
    <property type="evidence" value="ECO:0007669"/>
    <property type="project" value="UniProtKB-KW"/>
</dbReference>
<proteinExistence type="inferred from homology"/>
<dbReference type="InterPro" id="IPR004589">
    <property type="entry name" value="DNA_helicase_ATP-dep_RecQ"/>
</dbReference>
<dbReference type="Gene3D" id="1.10.10.1390">
    <property type="entry name" value="ATP-dependent DNA helicase RecQ"/>
    <property type="match status" value="1"/>
</dbReference>
<keyword evidence="11" id="KW-0238">DNA-binding</keyword>
<dbReference type="InterPro" id="IPR018982">
    <property type="entry name" value="RQC_domain"/>
</dbReference>
<evidence type="ECO:0000256" key="16">
    <source>
        <dbReference type="NCBIfam" id="TIGR01389"/>
    </source>
</evidence>
<dbReference type="GO" id="GO:0005737">
    <property type="term" value="C:cytoplasm"/>
    <property type="evidence" value="ECO:0007669"/>
    <property type="project" value="TreeGrafter"/>
</dbReference>
<dbReference type="Pfam" id="PF00270">
    <property type="entry name" value="DEAD"/>
    <property type="match status" value="1"/>
</dbReference>
<evidence type="ECO:0000256" key="1">
    <source>
        <dbReference type="ARBA" id="ARBA00001946"/>
    </source>
</evidence>
<organism evidence="20 21">
    <name type="scientific">Mucilaginibacter galii</name>
    <dbReference type="NCBI Taxonomy" id="2005073"/>
    <lineage>
        <taxon>Bacteria</taxon>
        <taxon>Pseudomonadati</taxon>
        <taxon>Bacteroidota</taxon>
        <taxon>Sphingobacteriia</taxon>
        <taxon>Sphingobacteriales</taxon>
        <taxon>Sphingobacteriaceae</taxon>
        <taxon>Mucilaginibacter</taxon>
    </lineage>
</organism>
<dbReference type="SMART" id="SM00487">
    <property type="entry name" value="DEXDc"/>
    <property type="match status" value="1"/>
</dbReference>
<dbReference type="PANTHER" id="PTHR13710:SF105">
    <property type="entry name" value="ATP-DEPENDENT DNA HELICASE Q1"/>
    <property type="match status" value="1"/>
</dbReference>
<dbReference type="FunFam" id="3.40.50.300:FF:001051">
    <property type="entry name" value="ATP-dependent DNA helicase RecQ"/>
    <property type="match status" value="1"/>
</dbReference>
<dbReference type="InterPro" id="IPR044876">
    <property type="entry name" value="HRDC_dom_sf"/>
</dbReference>
<keyword evidence="9" id="KW-0862">Zinc</keyword>
<dbReference type="CDD" id="cd18794">
    <property type="entry name" value="SF2_C_RecQ"/>
    <property type="match status" value="1"/>
</dbReference>
<accession>A0A917JBG8</accession>
<evidence type="ECO:0000256" key="11">
    <source>
        <dbReference type="ARBA" id="ARBA00023125"/>
    </source>
</evidence>
<dbReference type="GO" id="GO:0005524">
    <property type="term" value="F:ATP binding"/>
    <property type="evidence" value="ECO:0007669"/>
    <property type="project" value="UniProtKB-KW"/>
</dbReference>
<keyword evidence="6" id="KW-0227">DNA damage</keyword>
<dbReference type="InterPro" id="IPR010997">
    <property type="entry name" value="HRDC-like_sf"/>
</dbReference>
<sequence length="731" mass="82590">MIETKKSLFDNLQNFFGFDNFKGEQEAIITNIMAGNDTFVIMPTGGGKSMCYQLPALMTEGTAIVISPLIALMKNQVDQLRAFCNSDSVAHFLNSSLTKAETAKVKEDVLAGKTKLLYVAPESLTKQDNIDFLRLNKLSFVAVDEAHCISEWGHDFRPEYRKIRQVITNLGENIPIIALTATATPKVQHDIQKNLQMNNATIYKSSFNRSNLFYEVRAKRNVLKEIVRFIKQHQGKSGIVYCLSRKKVEEVAEALKLNGVKALPYHAGLDAKVRADTQDKFLMEDADVIVATIAFGMGIDKPDVRYVIHHDVPKSMEGYYQETGRAGRDGGEGICVAFYSEKDVDKLQKFMKDKPVSEREIGTQILKEVIDYAESAVCRRKQILHYFGEDYDASNCNCMCDNCAGDRTFFDAEAQLHRALSLIKKLGDKFDDHHIVSVLMGQHNPNVHHYEHHLLDVFGSGSEETGNLWNSLLRQALLDNFLSKDIDNYGLLKLTEKGHDFLDNPYSIKFVLNKPMESADDDDSEDGPKQGGSALDTQLLQMLKDLRKKVAKQKNLPPFVVFQDPSLEEMCTHYPVNTEELKQISGVGAGKATKFGAPFIELIKKYVEDNDIDRPVDMVIKSAANKSALKVYIIQNIDRHLNLEDIAASKGLTYEEILHEIEIIVNSGTKLNLNYYIDEVIDEDKQDEVYDYFRTAEVDSIDDALMDLGVNDYTREEVQLMRIKFFSELGN</sequence>
<comment type="cofactor">
    <cofactor evidence="1">
        <name>Mg(2+)</name>
        <dbReference type="ChEBI" id="CHEBI:18420"/>
    </cofactor>
</comment>
<evidence type="ECO:0000256" key="13">
    <source>
        <dbReference type="ARBA" id="ARBA00023204"/>
    </source>
</evidence>
<keyword evidence="21" id="KW-1185">Reference proteome</keyword>
<dbReference type="GO" id="GO:0043590">
    <property type="term" value="C:bacterial nucleoid"/>
    <property type="evidence" value="ECO:0007669"/>
    <property type="project" value="TreeGrafter"/>
</dbReference>
<evidence type="ECO:0000256" key="14">
    <source>
        <dbReference type="ARBA" id="ARBA00023235"/>
    </source>
</evidence>
<evidence type="ECO:0000256" key="5">
    <source>
        <dbReference type="ARBA" id="ARBA00022741"/>
    </source>
</evidence>
<comment type="catalytic activity">
    <reaction evidence="15">
        <text>Couples ATP hydrolysis with the unwinding of duplex DNA by translocating in the 3'-5' direction.</text>
        <dbReference type="EC" id="5.6.2.4"/>
    </reaction>
</comment>
<name>A0A917JBG8_9SPHI</name>
<evidence type="ECO:0000256" key="3">
    <source>
        <dbReference type="ARBA" id="ARBA00005446"/>
    </source>
</evidence>
<dbReference type="InterPro" id="IPR036390">
    <property type="entry name" value="WH_DNA-bd_sf"/>
</dbReference>
<evidence type="ECO:0000256" key="2">
    <source>
        <dbReference type="ARBA" id="ARBA00001947"/>
    </source>
</evidence>
<dbReference type="SMART" id="SM00490">
    <property type="entry name" value="HELICc"/>
    <property type="match status" value="1"/>
</dbReference>
<dbReference type="NCBIfam" id="TIGR01389">
    <property type="entry name" value="recQ"/>
    <property type="match status" value="1"/>
</dbReference>
<evidence type="ECO:0000259" key="17">
    <source>
        <dbReference type="PROSITE" id="PS50967"/>
    </source>
</evidence>
<dbReference type="InterPro" id="IPR011545">
    <property type="entry name" value="DEAD/DEAH_box_helicase_dom"/>
</dbReference>
<dbReference type="EMBL" id="BMDO01000007">
    <property type="protein sequence ID" value="GGI51405.1"/>
    <property type="molecule type" value="Genomic_DNA"/>
</dbReference>
<dbReference type="NCBIfam" id="TIGR00614">
    <property type="entry name" value="recQ_fam"/>
    <property type="match status" value="1"/>
</dbReference>
<evidence type="ECO:0000256" key="10">
    <source>
        <dbReference type="ARBA" id="ARBA00022840"/>
    </source>
</evidence>
<dbReference type="InterPro" id="IPR001650">
    <property type="entry name" value="Helicase_C-like"/>
</dbReference>
<dbReference type="GO" id="GO:0003677">
    <property type="term" value="F:DNA binding"/>
    <property type="evidence" value="ECO:0007669"/>
    <property type="project" value="UniProtKB-KW"/>
</dbReference>
<dbReference type="SUPFAM" id="SSF47819">
    <property type="entry name" value="HRDC-like"/>
    <property type="match status" value="1"/>
</dbReference>
<dbReference type="GO" id="GO:0009378">
    <property type="term" value="F:four-way junction helicase activity"/>
    <property type="evidence" value="ECO:0007669"/>
    <property type="project" value="TreeGrafter"/>
</dbReference>
<dbReference type="FunFam" id="3.40.50.300:FF:000156">
    <property type="entry name" value="ATP-dependent DNA helicase recQ"/>
    <property type="match status" value="1"/>
</dbReference>
<evidence type="ECO:0000259" key="18">
    <source>
        <dbReference type="PROSITE" id="PS51192"/>
    </source>
</evidence>
<dbReference type="GO" id="GO:0009432">
    <property type="term" value="P:SOS response"/>
    <property type="evidence" value="ECO:0007669"/>
    <property type="project" value="UniProtKB-UniRule"/>
</dbReference>
<protein>
    <recommendedName>
        <fullName evidence="16">DNA helicase RecQ</fullName>
        <ecNumber evidence="16">5.6.2.4</ecNumber>
    </recommendedName>
</protein>
<dbReference type="InterPro" id="IPR036388">
    <property type="entry name" value="WH-like_DNA-bd_sf"/>
</dbReference>
<dbReference type="EC" id="5.6.2.4" evidence="16"/>
<dbReference type="AlphaFoldDB" id="A0A917JBG8"/>
<dbReference type="GO" id="GO:0043138">
    <property type="term" value="F:3'-5' DNA helicase activity"/>
    <property type="evidence" value="ECO:0007669"/>
    <property type="project" value="UniProtKB-EC"/>
</dbReference>
<dbReference type="InterPro" id="IPR002121">
    <property type="entry name" value="HRDC_dom"/>
</dbReference>
<dbReference type="InterPro" id="IPR032284">
    <property type="entry name" value="RecQ_Zn-bd"/>
</dbReference>
<reference evidence="20" key="2">
    <citation type="submission" date="2020-09" db="EMBL/GenBank/DDBJ databases">
        <authorList>
            <person name="Sun Q."/>
            <person name="Sedlacek I."/>
        </authorList>
    </citation>
    <scope>NUCLEOTIDE SEQUENCE</scope>
    <source>
        <strain evidence="20">CCM 8711</strain>
    </source>
</reference>
<feature type="domain" description="Helicase ATP-binding" evidence="18">
    <location>
        <begin position="29"/>
        <end position="201"/>
    </location>
</feature>
<dbReference type="Pfam" id="PF09382">
    <property type="entry name" value="RQC"/>
    <property type="match status" value="1"/>
</dbReference>
<dbReference type="SMART" id="SM00956">
    <property type="entry name" value="RQC"/>
    <property type="match status" value="1"/>
</dbReference>
<dbReference type="PROSITE" id="PS51194">
    <property type="entry name" value="HELICASE_CTER"/>
    <property type="match status" value="1"/>
</dbReference>
<dbReference type="GO" id="GO:0046872">
    <property type="term" value="F:metal ion binding"/>
    <property type="evidence" value="ECO:0007669"/>
    <property type="project" value="UniProtKB-KW"/>
</dbReference>
<evidence type="ECO:0000313" key="21">
    <source>
        <dbReference type="Proteomes" id="UP000662074"/>
    </source>
</evidence>
<comment type="caution">
    <text evidence="20">The sequence shown here is derived from an EMBL/GenBank/DDBJ whole genome shotgun (WGS) entry which is preliminary data.</text>
</comment>
<dbReference type="InterPro" id="IPR014001">
    <property type="entry name" value="Helicase_ATP-bd"/>
</dbReference>
<evidence type="ECO:0000256" key="9">
    <source>
        <dbReference type="ARBA" id="ARBA00022833"/>
    </source>
</evidence>
<evidence type="ECO:0000313" key="20">
    <source>
        <dbReference type="EMBL" id="GGI51405.1"/>
    </source>
</evidence>
<dbReference type="Pfam" id="PF21220">
    <property type="entry name" value="RecQ-1-like_HTH"/>
    <property type="match status" value="1"/>
</dbReference>
<dbReference type="PANTHER" id="PTHR13710">
    <property type="entry name" value="DNA HELICASE RECQ FAMILY MEMBER"/>
    <property type="match status" value="1"/>
</dbReference>
<keyword evidence="7" id="KW-0378">Hydrolase</keyword>
<dbReference type="Gene3D" id="1.10.10.10">
    <property type="entry name" value="Winged helix-like DNA-binding domain superfamily/Winged helix DNA-binding domain"/>
    <property type="match status" value="1"/>
</dbReference>
<dbReference type="InterPro" id="IPR048671">
    <property type="entry name" value="RecQ-1-like_HTH"/>
</dbReference>
<dbReference type="GO" id="GO:0006310">
    <property type="term" value="P:DNA recombination"/>
    <property type="evidence" value="ECO:0007669"/>
    <property type="project" value="UniProtKB-UniRule"/>
</dbReference>
<comment type="similarity">
    <text evidence="3">Belongs to the helicase family. RecQ subfamily.</text>
</comment>
<dbReference type="Gene3D" id="3.40.50.300">
    <property type="entry name" value="P-loop containing nucleotide triphosphate hydrolases"/>
    <property type="match status" value="2"/>
</dbReference>
<dbReference type="SMART" id="SM00341">
    <property type="entry name" value="HRDC"/>
    <property type="match status" value="1"/>
</dbReference>
<dbReference type="GO" id="GO:0030894">
    <property type="term" value="C:replisome"/>
    <property type="evidence" value="ECO:0007669"/>
    <property type="project" value="TreeGrafter"/>
</dbReference>
<dbReference type="GO" id="GO:0006260">
    <property type="term" value="P:DNA replication"/>
    <property type="evidence" value="ECO:0007669"/>
    <property type="project" value="InterPro"/>
</dbReference>
<keyword evidence="13" id="KW-0234">DNA repair</keyword>
<evidence type="ECO:0000256" key="8">
    <source>
        <dbReference type="ARBA" id="ARBA00022806"/>
    </source>
</evidence>
<dbReference type="Proteomes" id="UP000662074">
    <property type="component" value="Unassembled WGS sequence"/>
</dbReference>
<feature type="domain" description="Helicase C-terminal" evidence="19">
    <location>
        <begin position="222"/>
        <end position="373"/>
    </location>
</feature>
<evidence type="ECO:0000256" key="6">
    <source>
        <dbReference type="ARBA" id="ARBA00022763"/>
    </source>
</evidence>
<reference evidence="20" key="1">
    <citation type="journal article" date="2014" name="Int. J. Syst. Evol. Microbiol.">
        <title>Complete genome sequence of Corynebacterium casei LMG S-19264T (=DSM 44701T), isolated from a smear-ripened cheese.</title>
        <authorList>
            <consortium name="US DOE Joint Genome Institute (JGI-PGF)"/>
            <person name="Walter F."/>
            <person name="Albersmeier A."/>
            <person name="Kalinowski J."/>
            <person name="Ruckert C."/>
        </authorList>
    </citation>
    <scope>NUCLEOTIDE SEQUENCE</scope>
    <source>
        <strain evidence="20">CCM 8711</strain>
    </source>
</reference>
<evidence type="ECO:0000256" key="15">
    <source>
        <dbReference type="ARBA" id="ARBA00034617"/>
    </source>
</evidence>
<dbReference type="Pfam" id="PF00570">
    <property type="entry name" value="HRDC"/>
    <property type="match status" value="1"/>
</dbReference>
<evidence type="ECO:0000256" key="7">
    <source>
        <dbReference type="ARBA" id="ARBA00022801"/>
    </source>
</evidence>
<keyword evidence="14" id="KW-0413">Isomerase</keyword>
<keyword evidence="8 20" id="KW-0347">Helicase</keyword>
<dbReference type="CDD" id="cd17920">
    <property type="entry name" value="DEXHc_RecQ"/>
    <property type="match status" value="1"/>
</dbReference>
<dbReference type="InterPro" id="IPR006293">
    <property type="entry name" value="DNA_helicase_ATP-dep_RecQ_bac"/>
</dbReference>
<dbReference type="Gene3D" id="1.10.150.80">
    <property type="entry name" value="HRDC domain"/>
    <property type="match status" value="1"/>
</dbReference>
<keyword evidence="4" id="KW-0479">Metal-binding</keyword>
<gene>
    <name evidence="20" type="ORF">GCM10011425_26170</name>
</gene>
<evidence type="ECO:0000259" key="19">
    <source>
        <dbReference type="PROSITE" id="PS51194"/>
    </source>
</evidence>